<dbReference type="Gene3D" id="2.60.40.1180">
    <property type="entry name" value="Golgi alpha-mannosidase II"/>
    <property type="match status" value="1"/>
</dbReference>
<evidence type="ECO:0000313" key="11">
    <source>
        <dbReference type="Proteomes" id="UP000319931"/>
    </source>
</evidence>
<evidence type="ECO:0000259" key="9">
    <source>
        <dbReference type="SMART" id="SM00813"/>
    </source>
</evidence>
<evidence type="ECO:0000256" key="2">
    <source>
        <dbReference type="ARBA" id="ARBA00007186"/>
    </source>
</evidence>
<evidence type="ECO:0000256" key="1">
    <source>
        <dbReference type="ARBA" id="ARBA00001462"/>
    </source>
</evidence>
<dbReference type="Pfam" id="PF06964">
    <property type="entry name" value="Alpha-L-AF_C"/>
    <property type="match status" value="1"/>
</dbReference>
<keyword evidence="5" id="KW-0378">Hydrolase</keyword>
<evidence type="ECO:0000256" key="5">
    <source>
        <dbReference type="ARBA" id="ARBA00022801"/>
    </source>
</evidence>
<dbReference type="Proteomes" id="UP000319931">
    <property type="component" value="Unassembled WGS sequence"/>
</dbReference>
<gene>
    <name evidence="10" type="ORF">EAH76_16370</name>
</gene>
<evidence type="ECO:0000256" key="6">
    <source>
        <dbReference type="ARBA" id="ARBA00023277"/>
    </source>
</evidence>
<dbReference type="RefSeq" id="WP_140851366.1">
    <property type="nucleotide sequence ID" value="NZ_RCZC01000005.1"/>
</dbReference>
<dbReference type="InterPro" id="IPR017853">
    <property type="entry name" value="GH"/>
</dbReference>
<dbReference type="InterPro" id="IPR013780">
    <property type="entry name" value="Glyco_hydro_b"/>
</dbReference>
<dbReference type="EC" id="3.2.1.55" evidence="4"/>
<comment type="subunit">
    <text evidence="3">Homohexamer; trimer of dimers.</text>
</comment>
<comment type="caution">
    <text evidence="10">The sequence shown here is derived from an EMBL/GenBank/DDBJ whole genome shotgun (WGS) entry which is preliminary data.</text>
</comment>
<dbReference type="GO" id="GO:0046373">
    <property type="term" value="P:L-arabinose metabolic process"/>
    <property type="evidence" value="ECO:0007669"/>
    <property type="project" value="InterPro"/>
</dbReference>
<comment type="similarity">
    <text evidence="2">Belongs to the glycosyl hydrolase 51 family.</text>
</comment>
<dbReference type="AlphaFoldDB" id="A0A502FQN2"/>
<evidence type="ECO:0000256" key="3">
    <source>
        <dbReference type="ARBA" id="ARBA00011165"/>
    </source>
</evidence>
<dbReference type="SUPFAM" id="SSF51011">
    <property type="entry name" value="Glycosyl hydrolase domain"/>
    <property type="match status" value="1"/>
</dbReference>
<keyword evidence="7" id="KW-0326">Glycosidase</keyword>
<accession>A0A502FQN2</accession>
<sequence>MTRRAGFAISLATLLLASSAAVAQDAASDATASATVHADRPGPVMSRHVFGQFAEHLGHGIYGGIWVGEGSKIPNDHGYRRDVIAALRAIKVPTVRWPGGCFADEYHWRDGVGPRSKRPVKINTNWGGVNEDNAFGTPEFMGFVERLGAEAYVSANVGSAPPSETAQWVEYMTSPNGSTLAKERAADGHPGPFKVPYLGIGNELWGCGGNMRAEYAADLTNRYATFAKSGSGKMLKIASGPSDSNYEWTDTLMRLSGKNIDGLSLHYYTRPRDVQWNDKGAALGFPESEWASTMAHTLQMEEFVTKHSAIMDKYDPAKKVWLVVDEWGTWYDPAPGSNPGFLVQQNSVRDAVVAGLNLNIFAHHADRVKMAAIAQMVNVLQAMLLTDGAKMIKTPTYWVFDLYLPWMDATTLPIEVKSPWYHKDAVAVPAISASAVRDTAGQVHVALVNLDPNRSIPLSVALAGVSATSVTGRIVTGATMDAHNTFEQPDVVKPVAFTAAQVAGGTLTATIPAKSVVVLDLR</sequence>
<dbReference type="SMART" id="SM00813">
    <property type="entry name" value="Alpha-L-AF_C"/>
    <property type="match status" value="1"/>
</dbReference>
<protein>
    <recommendedName>
        <fullName evidence="4">non-reducing end alpha-L-arabinofuranosidase</fullName>
        <ecNumber evidence="4">3.2.1.55</ecNumber>
    </recommendedName>
</protein>
<evidence type="ECO:0000313" key="10">
    <source>
        <dbReference type="EMBL" id="TPG51602.1"/>
    </source>
</evidence>
<evidence type="ECO:0000256" key="7">
    <source>
        <dbReference type="ARBA" id="ARBA00023295"/>
    </source>
</evidence>
<dbReference type="InterPro" id="IPR010720">
    <property type="entry name" value="Alpha-L-AF_C"/>
</dbReference>
<dbReference type="EMBL" id="RCZC01000005">
    <property type="protein sequence ID" value="TPG51602.1"/>
    <property type="molecule type" value="Genomic_DNA"/>
</dbReference>
<comment type="catalytic activity">
    <reaction evidence="1">
        <text>Hydrolysis of terminal non-reducing alpha-L-arabinofuranoside residues in alpha-L-arabinosides.</text>
        <dbReference type="EC" id="3.2.1.55"/>
    </reaction>
</comment>
<dbReference type="GO" id="GO:0046556">
    <property type="term" value="F:alpha-L-arabinofuranosidase activity"/>
    <property type="evidence" value="ECO:0007669"/>
    <property type="project" value="UniProtKB-EC"/>
</dbReference>
<evidence type="ECO:0000256" key="8">
    <source>
        <dbReference type="SAM" id="SignalP"/>
    </source>
</evidence>
<evidence type="ECO:0000256" key="4">
    <source>
        <dbReference type="ARBA" id="ARBA00012670"/>
    </source>
</evidence>
<dbReference type="InterPro" id="IPR055235">
    <property type="entry name" value="ASD1_cat"/>
</dbReference>
<dbReference type="SUPFAM" id="SSF51445">
    <property type="entry name" value="(Trans)glycosidases"/>
    <property type="match status" value="1"/>
</dbReference>
<dbReference type="Pfam" id="PF22848">
    <property type="entry name" value="ASD1_dom"/>
    <property type="match status" value="1"/>
</dbReference>
<feature type="domain" description="Alpha-L-arabinofuranosidase C-terminal" evidence="9">
    <location>
        <begin position="325"/>
        <end position="515"/>
    </location>
</feature>
<dbReference type="OrthoDB" id="9758333at2"/>
<reference evidence="10 11" key="1">
    <citation type="journal article" date="2019" name="Environ. Microbiol.">
        <title>Species interactions and distinct microbial communities in high Arctic permafrost affected cryosols are associated with the CH4 and CO2 gas fluxes.</title>
        <authorList>
            <person name="Altshuler I."/>
            <person name="Hamel J."/>
            <person name="Turney S."/>
            <person name="Magnuson E."/>
            <person name="Levesque R."/>
            <person name="Greer C."/>
            <person name="Whyte L.G."/>
        </authorList>
    </citation>
    <scope>NUCLEOTIDE SEQUENCE [LARGE SCALE GENOMIC DNA]</scope>
    <source>
        <strain evidence="10 11">E6.1</strain>
    </source>
</reference>
<keyword evidence="8" id="KW-0732">Signal</keyword>
<feature type="signal peptide" evidence="8">
    <location>
        <begin position="1"/>
        <end position="23"/>
    </location>
</feature>
<dbReference type="PANTHER" id="PTHR43576">
    <property type="entry name" value="ALPHA-L-ARABINOFURANOSIDASE C-RELATED"/>
    <property type="match status" value="1"/>
</dbReference>
<keyword evidence="6" id="KW-0119">Carbohydrate metabolism</keyword>
<proteinExistence type="inferred from homology"/>
<organism evidence="10 11">
    <name type="scientific">Sphingomonas glacialis</name>
    <dbReference type="NCBI Taxonomy" id="658225"/>
    <lineage>
        <taxon>Bacteria</taxon>
        <taxon>Pseudomonadati</taxon>
        <taxon>Pseudomonadota</taxon>
        <taxon>Alphaproteobacteria</taxon>
        <taxon>Sphingomonadales</taxon>
        <taxon>Sphingomonadaceae</taxon>
        <taxon>Sphingomonas</taxon>
    </lineage>
</organism>
<dbReference type="Gene3D" id="3.20.20.80">
    <property type="entry name" value="Glycosidases"/>
    <property type="match status" value="1"/>
</dbReference>
<name>A0A502FQN2_9SPHN</name>
<feature type="chain" id="PRO_5021397362" description="non-reducing end alpha-L-arabinofuranosidase" evidence="8">
    <location>
        <begin position="24"/>
        <end position="522"/>
    </location>
</feature>
<dbReference type="GO" id="GO:0000272">
    <property type="term" value="P:polysaccharide catabolic process"/>
    <property type="evidence" value="ECO:0007669"/>
    <property type="project" value="TreeGrafter"/>
</dbReference>
<keyword evidence="11" id="KW-1185">Reference proteome</keyword>
<dbReference type="PANTHER" id="PTHR43576:SF2">
    <property type="entry name" value="INTRACELLULAR EXO-ALPHA-L-ARABINOFURANOSIDASE 2"/>
    <property type="match status" value="1"/>
</dbReference>